<reference evidence="1 2" key="1">
    <citation type="submission" date="2023-11" db="EMBL/GenBank/DDBJ databases">
        <title>An acidophilic fungus is an integral part of prey digestion in a carnivorous sundew plant.</title>
        <authorList>
            <person name="Tsai I.J."/>
        </authorList>
    </citation>
    <scope>NUCLEOTIDE SEQUENCE [LARGE SCALE GENOMIC DNA]</scope>
    <source>
        <strain evidence="1">169a</strain>
    </source>
</reference>
<name>A0AAQ3MAK6_9PEZI</name>
<protein>
    <submittedName>
        <fullName evidence="1">Uncharacterized protein</fullName>
    </submittedName>
</protein>
<dbReference type="Proteomes" id="UP001303373">
    <property type="component" value="Chromosome 11"/>
</dbReference>
<dbReference type="InterPro" id="IPR022793">
    <property type="entry name" value="Rrn10"/>
</dbReference>
<gene>
    <name evidence="1" type="ORF">R9X50_00671100</name>
</gene>
<organism evidence="1 2">
    <name type="scientific">Acrodontium crateriforme</name>
    <dbReference type="NCBI Taxonomy" id="150365"/>
    <lineage>
        <taxon>Eukaryota</taxon>
        <taxon>Fungi</taxon>
        <taxon>Dikarya</taxon>
        <taxon>Ascomycota</taxon>
        <taxon>Pezizomycotina</taxon>
        <taxon>Dothideomycetes</taxon>
        <taxon>Dothideomycetidae</taxon>
        <taxon>Mycosphaerellales</taxon>
        <taxon>Teratosphaeriaceae</taxon>
        <taxon>Acrodontium</taxon>
    </lineage>
</organism>
<dbReference type="PANTHER" id="PTHR28054:SF1">
    <property type="entry name" value="RNA POLYMERASE I-SPECIFIC TRANSCRIPTION INITIATION FACTOR RRN10"/>
    <property type="match status" value="1"/>
</dbReference>
<proteinExistence type="predicted"/>
<accession>A0AAQ3MAK6</accession>
<evidence type="ECO:0000313" key="2">
    <source>
        <dbReference type="Proteomes" id="UP001303373"/>
    </source>
</evidence>
<dbReference type="EMBL" id="CP138590">
    <property type="protein sequence ID" value="WPH03828.1"/>
    <property type="molecule type" value="Genomic_DNA"/>
</dbReference>
<dbReference type="AlphaFoldDB" id="A0AAQ3MAK6"/>
<keyword evidence="2" id="KW-1185">Reference proteome</keyword>
<dbReference type="GO" id="GO:0006360">
    <property type="term" value="P:transcription by RNA polymerase I"/>
    <property type="evidence" value="ECO:0007669"/>
    <property type="project" value="InterPro"/>
</dbReference>
<dbReference type="PANTHER" id="PTHR28054">
    <property type="entry name" value="RNA POLYMERASE I-SPECIFIC TRANSCRIPTION INITIATION FACTOR RRN10"/>
    <property type="match status" value="1"/>
</dbReference>
<sequence>MPDNKGKESNQGNGKRAHASVYDVVAGRVGFEGFLHEPHQSTYRDLASTSNVPVPPEEVLFRRAGAPIRYEEDDIYEADRHLTTAQTLPDSDLLKIIHAYASDFYHRRTADGKPESFKSLDETALLAMGILLEEAADEALGATGDLAFVEGEGELHFDDHDKSMYWHEGRWKDRVINHDSVMWKRVLGHTRHRPARRNKKSIRVEKRSG</sequence>
<dbReference type="Pfam" id="PF05234">
    <property type="entry name" value="UAF_Rrn10"/>
    <property type="match status" value="1"/>
</dbReference>
<evidence type="ECO:0000313" key="1">
    <source>
        <dbReference type="EMBL" id="WPH03828.1"/>
    </source>
</evidence>